<dbReference type="eggNOG" id="COG1358">
    <property type="taxonomic scope" value="Bacteria"/>
</dbReference>
<gene>
    <name evidence="1" type="ORF">SCULI_v1c03980</name>
</gene>
<dbReference type="PATRIC" id="fig|1276246.3.peg.397"/>
<keyword evidence="1" id="KW-0687">Ribonucleoprotein</keyword>
<dbReference type="Gene3D" id="3.30.1330.30">
    <property type="match status" value="1"/>
</dbReference>
<dbReference type="RefSeq" id="WP_025362978.1">
    <property type="nucleotide sequence ID" value="NZ_CP006681.1"/>
</dbReference>
<sequence length="108" mass="11893">MQDLLNVLGLASSANKLISGETLFKKIIKNKIKLVLTVKDMGASQLKKINDKCAFYQVPIYNGLIDTIQLNQAIGKNNVKAIGIEDINFVKLILKNISKGDVNYGQTN</sequence>
<dbReference type="InterPro" id="IPR029064">
    <property type="entry name" value="Ribosomal_eL30-like_sf"/>
</dbReference>
<dbReference type="HOGENOM" id="CLU_157804_4_1_14"/>
<dbReference type="STRING" id="1276246.SCULI_v1c03980"/>
<evidence type="ECO:0000313" key="1">
    <source>
        <dbReference type="EMBL" id="AHI52739.1"/>
    </source>
</evidence>
<dbReference type="EMBL" id="CP006681">
    <property type="protein sequence ID" value="AHI52739.1"/>
    <property type="molecule type" value="Genomic_DNA"/>
</dbReference>
<evidence type="ECO:0000313" key="2">
    <source>
        <dbReference type="Proteomes" id="UP000019267"/>
    </source>
</evidence>
<name>W6AGE5_9MOLU</name>
<dbReference type="SUPFAM" id="SSF55315">
    <property type="entry name" value="L30e-like"/>
    <property type="match status" value="1"/>
</dbReference>
<reference evidence="1 2" key="1">
    <citation type="journal article" date="2014" name="Genome Biol. Evol.">
        <title>Molecular evolution of the substrate utilization strategies and putative virulence factors in mosquito-associated Spiroplasma species.</title>
        <authorList>
            <person name="Chang T.H."/>
            <person name="Lo W.S."/>
            <person name="Ku C."/>
            <person name="Chen L.L."/>
            <person name="Kuo C.H."/>
        </authorList>
    </citation>
    <scope>NUCLEOTIDE SEQUENCE [LARGE SCALE GENOMIC DNA]</scope>
    <source>
        <strain evidence="1">AES-1</strain>
    </source>
</reference>
<proteinExistence type="predicted"/>
<keyword evidence="1" id="KW-0689">Ribosomal protein</keyword>
<keyword evidence="2" id="KW-1185">Reference proteome</keyword>
<dbReference type="KEGG" id="scq:SCULI_v1c03980"/>
<accession>W6AGE5</accession>
<protein>
    <submittedName>
        <fullName evidence="1">Putative 50S ribosomal protein L7Ae</fullName>
    </submittedName>
</protein>
<dbReference type="AlphaFoldDB" id="W6AGE5"/>
<dbReference type="GO" id="GO:0005840">
    <property type="term" value="C:ribosome"/>
    <property type="evidence" value="ECO:0007669"/>
    <property type="project" value="UniProtKB-KW"/>
</dbReference>
<dbReference type="Proteomes" id="UP000019267">
    <property type="component" value="Chromosome"/>
</dbReference>
<organism evidence="1 2">
    <name type="scientific">Spiroplasma culicicola AES-1</name>
    <dbReference type="NCBI Taxonomy" id="1276246"/>
    <lineage>
        <taxon>Bacteria</taxon>
        <taxon>Bacillati</taxon>
        <taxon>Mycoplasmatota</taxon>
        <taxon>Mollicutes</taxon>
        <taxon>Entomoplasmatales</taxon>
        <taxon>Spiroplasmataceae</taxon>
        <taxon>Spiroplasma</taxon>
    </lineage>
</organism>
<dbReference type="OrthoDB" id="391877at2"/>